<feature type="domain" description="Response regulatory" evidence="4">
    <location>
        <begin position="3"/>
        <end position="121"/>
    </location>
</feature>
<feature type="modified residue" description="4-aspartylphosphate" evidence="3">
    <location>
        <position position="54"/>
    </location>
</feature>
<dbReference type="AlphaFoldDB" id="A0ABD4T373"/>
<keyword evidence="6" id="KW-1185">Reference proteome</keyword>
<dbReference type="SUPFAM" id="SSF52172">
    <property type="entry name" value="CheY-like"/>
    <property type="match status" value="1"/>
</dbReference>
<dbReference type="InterPro" id="IPR011006">
    <property type="entry name" value="CheY-like_superfamily"/>
</dbReference>
<dbReference type="InterPro" id="IPR001789">
    <property type="entry name" value="Sig_transdc_resp-reg_receiver"/>
</dbReference>
<dbReference type="PANTHER" id="PTHR44591">
    <property type="entry name" value="STRESS RESPONSE REGULATOR PROTEIN 1"/>
    <property type="match status" value="1"/>
</dbReference>
<accession>A0ABD4T373</accession>
<evidence type="ECO:0000256" key="1">
    <source>
        <dbReference type="ARBA" id="ARBA00022553"/>
    </source>
</evidence>
<reference evidence="5 6" key="1">
    <citation type="journal article" date="2015" name="Genome Announc.">
        <title>Draft Genome Sequence of Filamentous Marine Cyanobacterium Lyngbya confervoides Strain BDU141951.</title>
        <authorList>
            <person name="Chandrababunaidu M.M."/>
            <person name="Sen D."/>
            <person name="Tripathy S."/>
        </authorList>
    </citation>
    <scope>NUCLEOTIDE SEQUENCE [LARGE SCALE GENOMIC DNA]</scope>
    <source>
        <strain evidence="5 6">BDU141951</strain>
    </source>
</reference>
<evidence type="ECO:0000256" key="2">
    <source>
        <dbReference type="ARBA" id="ARBA00023012"/>
    </source>
</evidence>
<name>A0ABD4T373_9CYAN</name>
<evidence type="ECO:0000313" key="5">
    <source>
        <dbReference type="EMBL" id="MCM1983192.1"/>
    </source>
</evidence>
<protein>
    <submittedName>
        <fullName evidence="5">Response regulator</fullName>
    </submittedName>
</protein>
<dbReference type="Proteomes" id="UP000031561">
    <property type="component" value="Unassembled WGS sequence"/>
</dbReference>
<keyword evidence="1 3" id="KW-0597">Phosphoprotein</keyword>
<dbReference type="SMART" id="SM00448">
    <property type="entry name" value="REC"/>
    <property type="match status" value="1"/>
</dbReference>
<dbReference type="EMBL" id="JTHE03000058">
    <property type="protein sequence ID" value="MCM1983192.1"/>
    <property type="molecule type" value="Genomic_DNA"/>
</dbReference>
<sequence>MTTVLVVDDSPTIRAMIVELLKSHGMKTLEAEDGAIAKQLLSDSNIVPDLVITDIVMPNMNGYEFCRWVKNNPTTTQVPVIMCTTKGEDFDKHWGKRQGSDAYITKPFEGKEMLATVSSLLKAQTAP</sequence>
<proteinExistence type="predicted"/>
<dbReference type="PROSITE" id="PS50110">
    <property type="entry name" value="RESPONSE_REGULATORY"/>
    <property type="match status" value="1"/>
</dbReference>
<keyword evidence="2" id="KW-0902">Two-component regulatory system</keyword>
<evidence type="ECO:0000313" key="6">
    <source>
        <dbReference type="Proteomes" id="UP000031561"/>
    </source>
</evidence>
<dbReference type="Gene3D" id="3.40.50.2300">
    <property type="match status" value="1"/>
</dbReference>
<dbReference type="PANTHER" id="PTHR44591:SF14">
    <property type="entry name" value="PROTEIN PILG"/>
    <property type="match status" value="1"/>
</dbReference>
<evidence type="ECO:0000259" key="4">
    <source>
        <dbReference type="PROSITE" id="PS50110"/>
    </source>
</evidence>
<dbReference type="Pfam" id="PF00072">
    <property type="entry name" value="Response_reg"/>
    <property type="match status" value="1"/>
</dbReference>
<organism evidence="5 6">
    <name type="scientific">Lyngbya confervoides BDU141951</name>
    <dbReference type="NCBI Taxonomy" id="1574623"/>
    <lineage>
        <taxon>Bacteria</taxon>
        <taxon>Bacillati</taxon>
        <taxon>Cyanobacteriota</taxon>
        <taxon>Cyanophyceae</taxon>
        <taxon>Oscillatoriophycideae</taxon>
        <taxon>Oscillatoriales</taxon>
        <taxon>Microcoleaceae</taxon>
        <taxon>Lyngbya</taxon>
    </lineage>
</organism>
<gene>
    <name evidence="5" type="ORF">QQ91_0010195</name>
</gene>
<dbReference type="InterPro" id="IPR050595">
    <property type="entry name" value="Bact_response_regulator"/>
</dbReference>
<dbReference type="GO" id="GO:0000160">
    <property type="term" value="P:phosphorelay signal transduction system"/>
    <property type="evidence" value="ECO:0007669"/>
    <property type="project" value="UniProtKB-KW"/>
</dbReference>
<evidence type="ECO:0000256" key="3">
    <source>
        <dbReference type="PROSITE-ProRule" id="PRU00169"/>
    </source>
</evidence>
<dbReference type="RefSeq" id="WP_166282081.1">
    <property type="nucleotide sequence ID" value="NZ_JTHE03000058.1"/>
</dbReference>
<comment type="caution">
    <text evidence="5">The sequence shown here is derived from an EMBL/GenBank/DDBJ whole genome shotgun (WGS) entry which is preliminary data.</text>
</comment>